<gene>
    <name evidence="1" type="ORF">RPERSI_LOCUS22672</name>
</gene>
<comment type="caution">
    <text evidence="1">The sequence shown here is derived from an EMBL/GenBank/DDBJ whole genome shotgun (WGS) entry which is preliminary data.</text>
</comment>
<accession>A0ACA9RTR3</accession>
<dbReference type="EMBL" id="CAJVQC010069101">
    <property type="protein sequence ID" value="CAG8808637.1"/>
    <property type="molecule type" value="Genomic_DNA"/>
</dbReference>
<name>A0ACA9RTR3_9GLOM</name>
<sequence length="48" mass="5575">KKGHFVSQEMTLDMNMTQDLLQDGIAEEEMSQIETMKEVTITQEKDNE</sequence>
<organism evidence="1 2">
    <name type="scientific">Racocetra persica</name>
    <dbReference type="NCBI Taxonomy" id="160502"/>
    <lineage>
        <taxon>Eukaryota</taxon>
        <taxon>Fungi</taxon>
        <taxon>Fungi incertae sedis</taxon>
        <taxon>Mucoromycota</taxon>
        <taxon>Glomeromycotina</taxon>
        <taxon>Glomeromycetes</taxon>
        <taxon>Diversisporales</taxon>
        <taxon>Gigasporaceae</taxon>
        <taxon>Racocetra</taxon>
    </lineage>
</organism>
<dbReference type="Proteomes" id="UP000789920">
    <property type="component" value="Unassembled WGS sequence"/>
</dbReference>
<reference evidence="1" key="1">
    <citation type="submission" date="2021-06" db="EMBL/GenBank/DDBJ databases">
        <authorList>
            <person name="Kallberg Y."/>
            <person name="Tangrot J."/>
            <person name="Rosling A."/>
        </authorList>
    </citation>
    <scope>NUCLEOTIDE SEQUENCE</scope>
    <source>
        <strain evidence="1">MA461A</strain>
    </source>
</reference>
<feature type="non-terminal residue" evidence="1">
    <location>
        <position position="48"/>
    </location>
</feature>
<protein>
    <submittedName>
        <fullName evidence="1">32727_t:CDS:1</fullName>
    </submittedName>
</protein>
<feature type="non-terminal residue" evidence="1">
    <location>
        <position position="1"/>
    </location>
</feature>
<keyword evidence="2" id="KW-1185">Reference proteome</keyword>
<proteinExistence type="predicted"/>
<evidence type="ECO:0000313" key="2">
    <source>
        <dbReference type="Proteomes" id="UP000789920"/>
    </source>
</evidence>
<evidence type="ECO:0000313" key="1">
    <source>
        <dbReference type="EMBL" id="CAG8808637.1"/>
    </source>
</evidence>